<protein>
    <submittedName>
        <fullName evidence="1">DUF1861 family protein</fullName>
    </submittedName>
</protein>
<dbReference type="Pfam" id="PF08950">
    <property type="entry name" value="DUF1861"/>
    <property type="match status" value="1"/>
</dbReference>
<name>A0A7X0Y2D3_9LIST</name>
<accession>A0A7X0Y2D3</accession>
<evidence type="ECO:0000313" key="2">
    <source>
        <dbReference type="Proteomes" id="UP000535908"/>
    </source>
</evidence>
<proteinExistence type="predicted"/>
<sequence length="313" mass="34152">MKEFMMTEIAVLLAEYRAKNAPSAVERLAFVGVADKDVYNITAPFVVAEGVAVIAGRVESRDSEMAEIGFFEQRDASWVWLDGMPELALQDPFVTRIDGEWIIGGVEVFPSEADPAKLAWRTCLYRGAQLADLTLFFQGPVGMKDLRLKQLTNGDIAVFTRPQGEKGGRGKIGFCLVKNLADVTIELIEAAPLLAPHFAENEWGGANEIHVLKNGKLGVLAHIANFDLAGNRHYYAAICVIDPQDGTIVAPMEIISERGDFLAGPSKRPDLVDVVFSGGLIRKPDGTADLYVGISDADAQKRTIRDPFVKFEG</sequence>
<comment type="caution">
    <text evidence="1">The sequence shown here is derived from an EMBL/GenBank/DDBJ whole genome shotgun (WGS) entry which is preliminary data.</text>
</comment>
<dbReference type="Gene3D" id="2.115.10.20">
    <property type="entry name" value="Glycosyl hydrolase domain, family 43"/>
    <property type="match status" value="1"/>
</dbReference>
<dbReference type="InterPro" id="IPR015045">
    <property type="entry name" value="MPT-1-like_LmxM"/>
</dbReference>
<dbReference type="SUPFAM" id="SSF75005">
    <property type="entry name" value="Arabinanase/levansucrase/invertase"/>
    <property type="match status" value="1"/>
</dbReference>
<dbReference type="EMBL" id="JAARWN010000001">
    <property type="protein sequence ID" value="MBC1935344.1"/>
    <property type="molecule type" value="Genomic_DNA"/>
</dbReference>
<gene>
    <name evidence="1" type="ORF">HCA69_03135</name>
</gene>
<dbReference type="PANTHER" id="PTHR37036:SF2">
    <property type="entry name" value="DUF1861 FAMILY PROTEIN"/>
    <property type="match status" value="1"/>
</dbReference>
<dbReference type="PANTHER" id="PTHR37036">
    <property type="match status" value="1"/>
</dbReference>
<dbReference type="InterPro" id="IPR023296">
    <property type="entry name" value="Glyco_hydro_beta-prop_sf"/>
</dbReference>
<dbReference type="Proteomes" id="UP000535908">
    <property type="component" value="Unassembled WGS sequence"/>
</dbReference>
<dbReference type="AlphaFoldDB" id="A0A7X0Y2D3"/>
<organism evidence="1 2">
    <name type="scientific">Listeria grandensis</name>
    <dbReference type="NCBI Taxonomy" id="1494963"/>
    <lineage>
        <taxon>Bacteria</taxon>
        <taxon>Bacillati</taxon>
        <taxon>Bacillota</taxon>
        <taxon>Bacilli</taxon>
        <taxon>Bacillales</taxon>
        <taxon>Listeriaceae</taxon>
        <taxon>Listeria</taxon>
    </lineage>
</organism>
<reference evidence="1 2" key="1">
    <citation type="submission" date="2020-03" db="EMBL/GenBank/DDBJ databases">
        <title>Soil Listeria distribution.</title>
        <authorList>
            <person name="Liao J."/>
            <person name="Wiedmann M."/>
        </authorList>
    </citation>
    <scope>NUCLEOTIDE SEQUENCE [LARGE SCALE GENOMIC DNA]</scope>
    <source>
        <strain evidence="1 2">FSL L7-0741</strain>
    </source>
</reference>
<evidence type="ECO:0000313" key="1">
    <source>
        <dbReference type="EMBL" id="MBC1935344.1"/>
    </source>
</evidence>